<evidence type="ECO:0000259" key="9">
    <source>
        <dbReference type="Pfam" id="PF00149"/>
    </source>
</evidence>
<dbReference type="PANTHER" id="PTHR11575:SF24">
    <property type="entry name" value="5'-NUCLEOTIDASE"/>
    <property type="match status" value="1"/>
</dbReference>
<evidence type="ECO:0000256" key="7">
    <source>
        <dbReference type="ARBA" id="ARBA00022801"/>
    </source>
</evidence>
<keyword evidence="5" id="KW-0732">Signal</keyword>
<dbReference type="GO" id="GO:0009166">
    <property type="term" value="P:nucleotide catabolic process"/>
    <property type="evidence" value="ECO:0007669"/>
    <property type="project" value="InterPro"/>
</dbReference>
<dbReference type="InterPro" id="IPR029052">
    <property type="entry name" value="Metallo-depent_PP-like"/>
</dbReference>
<name>A0A183IV48_9BILA</name>
<dbReference type="Pfam" id="PF02872">
    <property type="entry name" value="5_nucleotid_C"/>
    <property type="match status" value="1"/>
</dbReference>
<dbReference type="InterPro" id="IPR004843">
    <property type="entry name" value="Calcineurin-like_PHP"/>
</dbReference>
<dbReference type="InterPro" id="IPR008334">
    <property type="entry name" value="5'-Nucleotdase_C"/>
</dbReference>
<dbReference type="Gene3D" id="3.60.21.10">
    <property type="match status" value="1"/>
</dbReference>
<feature type="domain" description="5'-Nucleotidase C-terminal" evidence="10">
    <location>
        <begin position="228"/>
        <end position="396"/>
    </location>
</feature>
<keyword evidence="6 8" id="KW-0547">Nucleotide-binding</keyword>
<dbReference type="Proteomes" id="UP000270296">
    <property type="component" value="Unassembled WGS sequence"/>
</dbReference>
<dbReference type="FunFam" id="3.90.780.10:FF:000001">
    <property type="entry name" value="NT5E isoform 3"/>
    <property type="match status" value="1"/>
</dbReference>
<dbReference type="EMBL" id="UZAM01010676">
    <property type="protein sequence ID" value="VDP13316.1"/>
    <property type="molecule type" value="Genomic_DNA"/>
</dbReference>
<feature type="domain" description="Calcineurin-like phosphoesterase" evidence="9">
    <location>
        <begin position="14"/>
        <end position="176"/>
    </location>
</feature>
<comment type="similarity">
    <text evidence="2 8">Belongs to the 5'-nucleotidase family.</text>
</comment>
<dbReference type="WBParaSite" id="SBAD_0000778001-mRNA-1">
    <property type="protein sequence ID" value="SBAD_0000778001-mRNA-1"/>
    <property type="gene ID" value="SBAD_0000778001"/>
</dbReference>
<evidence type="ECO:0000256" key="5">
    <source>
        <dbReference type="ARBA" id="ARBA00022729"/>
    </source>
</evidence>
<evidence type="ECO:0000256" key="6">
    <source>
        <dbReference type="ARBA" id="ARBA00022741"/>
    </source>
</evidence>
<dbReference type="Pfam" id="PF00149">
    <property type="entry name" value="Metallophos"/>
    <property type="match status" value="1"/>
</dbReference>
<reference evidence="11 12" key="2">
    <citation type="submission" date="2018-11" db="EMBL/GenBank/DDBJ databases">
        <authorList>
            <consortium name="Pathogen Informatics"/>
        </authorList>
    </citation>
    <scope>NUCLEOTIDE SEQUENCE [LARGE SCALE GENOMIC DNA]</scope>
</reference>
<dbReference type="InterPro" id="IPR036907">
    <property type="entry name" value="5'-Nucleotdase_C_sf"/>
</dbReference>
<evidence type="ECO:0000256" key="8">
    <source>
        <dbReference type="RuleBase" id="RU362119"/>
    </source>
</evidence>
<comment type="catalytic activity">
    <reaction evidence="1">
        <text>a ribonucleoside 5'-phosphate + H2O = a ribonucleoside + phosphate</text>
        <dbReference type="Rhea" id="RHEA:12484"/>
        <dbReference type="ChEBI" id="CHEBI:15377"/>
        <dbReference type="ChEBI" id="CHEBI:18254"/>
        <dbReference type="ChEBI" id="CHEBI:43474"/>
        <dbReference type="ChEBI" id="CHEBI:58043"/>
        <dbReference type="EC" id="3.1.3.5"/>
    </reaction>
</comment>
<evidence type="ECO:0000313" key="11">
    <source>
        <dbReference type="EMBL" id="VDP13316.1"/>
    </source>
</evidence>
<evidence type="ECO:0000256" key="2">
    <source>
        <dbReference type="ARBA" id="ARBA00006654"/>
    </source>
</evidence>
<dbReference type="PRINTS" id="PR01607">
    <property type="entry name" value="APYRASEFAMLY"/>
</dbReference>
<dbReference type="AlphaFoldDB" id="A0A183IV48"/>
<dbReference type="GO" id="GO:0046872">
    <property type="term" value="F:metal ion binding"/>
    <property type="evidence" value="ECO:0007669"/>
    <property type="project" value="UniProtKB-KW"/>
</dbReference>
<evidence type="ECO:0000256" key="3">
    <source>
        <dbReference type="ARBA" id="ARBA00012643"/>
    </source>
</evidence>
<evidence type="ECO:0000313" key="12">
    <source>
        <dbReference type="Proteomes" id="UP000270296"/>
    </source>
</evidence>
<dbReference type="PANTHER" id="PTHR11575">
    <property type="entry name" value="5'-NUCLEOTIDASE-RELATED"/>
    <property type="match status" value="1"/>
</dbReference>
<dbReference type="GO" id="GO:0000166">
    <property type="term" value="F:nucleotide binding"/>
    <property type="evidence" value="ECO:0007669"/>
    <property type="project" value="UniProtKB-KW"/>
</dbReference>
<accession>A0A183IV48</accession>
<dbReference type="SUPFAM" id="SSF55816">
    <property type="entry name" value="5'-nucleotidase (syn. UDP-sugar hydrolase), C-terminal domain"/>
    <property type="match status" value="1"/>
</dbReference>
<keyword evidence="7 8" id="KW-0378">Hydrolase</keyword>
<protein>
    <recommendedName>
        <fullName evidence="3">5'-nucleotidase</fullName>
        <ecNumber evidence="3">3.1.3.5</ecNumber>
    </recommendedName>
</protein>
<evidence type="ECO:0000256" key="1">
    <source>
        <dbReference type="ARBA" id="ARBA00000815"/>
    </source>
</evidence>
<dbReference type="OrthoDB" id="7722975at2759"/>
<evidence type="ECO:0000313" key="13">
    <source>
        <dbReference type="WBParaSite" id="SBAD_0000778001-mRNA-1"/>
    </source>
</evidence>
<sequence>MGKCSANDVSTNQCFGGSARLATAVRTIRQQDRNVLLLDAGDQFQGTLWYAILKYRPAAEVMTELKYDAMAFGNHDSNVNSTGSALDGSYVDTLILNYDTKKVGIIGYTTTSTPQISKPGSEITFLDEISSLQQAVSKLQANGVDIIIALGHSGISKDREICQKVSDVDIVVGGHTNTFLYTGEVPSKEVPEGSYPEVYTNSKKRCLVVTDFAFGKYLGYLRVSFDGNGSACRLRECNLGNMVIDAAVYAYVSKFSSRSNSSYWTESAVGIMNGGGVRELEKDAGQNITLEDLYSVLPFGNTFNLIKLMGSTIRAVFEHSVNQYSETETHGKFLQVSGIRVVYDLSKPNGRRVKLLSLLCSNCTLPKYEQLVDNATYSIIVPSYLKNGGDGYDMIKKYMLYTDLSDNSDIEVVMQYLKVHNPFMTGVEGRISFVGESEYKQFCNFGSRALSSFRLFSIILCIYVLRA</sequence>
<dbReference type="Gene3D" id="3.90.780.10">
    <property type="entry name" value="5'-Nucleotidase, C-terminal domain"/>
    <property type="match status" value="1"/>
</dbReference>
<organism evidence="13">
    <name type="scientific">Soboliphyme baturini</name>
    <dbReference type="NCBI Taxonomy" id="241478"/>
    <lineage>
        <taxon>Eukaryota</taxon>
        <taxon>Metazoa</taxon>
        <taxon>Ecdysozoa</taxon>
        <taxon>Nematoda</taxon>
        <taxon>Enoplea</taxon>
        <taxon>Dorylaimia</taxon>
        <taxon>Dioctophymatida</taxon>
        <taxon>Dioctophymatoidea</taxon>
        <taxon>Soboliphymatidae</taxon>
        <taxon>Soboliphyme</taxon>
    </lineage>
</organism>
<reference evidence="13" key="1">
    <citation type="submission" date="2016-06" db="UniProtKB">
        <authorList>
            <consortium name="WormBaseParasite"/>
        </authorList>
    </citation>
    <scope>IDENTIFICATION</scope>
</reference>
<proteinExistence type="inferred from homology"/>
<evidence type="ECO:0000259" key="10">
    <source>
        <dbReference type="Pfam" id="PF02872"/>
    </source>
</evidence>
<dbReference type="SUPFAM" id="SSF56300">
    <property type="entry name" value="Metallo-dependent phosphatases"/>
    <property type="match status" value="1"/>
</dbReference>
<keyword evidence="12" id="KW-1185">Reference proteome</keyword>
<dbReference type="InterPro" id="IPR006179">
    <property type="entry name" value="5_nucleotidase/apyrase"/>
</dbReference>
<keyword evidence="4" id="KW-0479">Metal-binding</keyword>
<gene>
    <name evidence="11" type="ORF">SBAD_LOCUS7496</name>
</gene>
<dbReference type="EC" id="3.1.3.5" evidence="3"/>
<dbReference type="GO" id="GO:0008253">
    <property type="term" value="F:5'-nucleotidase activity"/>
    <property type="evidence" value="ECO:0007669"/>
    <property type="project" value="UniProtKB-EC"/>
</dbReference>
<evidence type="ECO:0000256" key="4">
    <source>
        <dbReference type="ARBA" id="ARBA00022723"/>
    </source>
</evidence>